<dbReference type="Proteomes" id="UP000252694">
    <property type="component" value="Unassembled WGS sequence"/>
</dbReference>
<accession>A0A333WFJ8</accession>
<gene>
    <name evidence="1" type="ORF">SAMEA104305318_01136</name>
</gene>
<dbReference type="EMBL" id="UFMQ01000003">
    <property type="protein sequence ID" value="SST19957.1"/>
    <property type="molecule type" value="Genomic_DNA"/>
</dbReference>
<proteinExistence type="predicted"/>
<evidence type="ECO:0000313" key="2">
    <source>
        <dbReference type="Proteomes" id="UP000252694"/>
    </source>
</evidence>
<protein>
    <submittedName>
        <fullName evidence="1">Uncharacterized protein</fullName>
    </submittedName>
</protein>
<evidence type="ECO:0000313" key="1">
    <source>
        <dbReference type="EMBL" id="SST19957.1"/>
    </source>
</evidence>
<organism evidence="1 2">
    <name type="scientific">Acinetobacter baumannii</name>
    <dbReference type="NCBI Taxonomy" id="470"/>
    <lineage>
        <taxon>Bacteria</taxon>
        <taxon>Pseudomonadati</taxon>
        <taxon>Pseudomonadota</taxon>
        <taxon>Gammaproteobacteria</taxon>
        <taxon>Moraxellales</taxon>
        <taxon>Moraxellaceae</taxon>
        <taxon>Acinetobacter</taxon>
        <taxon>Acinetobacter calcoaceticus/baumannii complex</taxon>
    </lineage>
</organism>
<dbReference type="AlphaFoldDB" id="A0A333WFJ8"/>
<sequence length="155" mass="18339">MNKIMEKVLQAKETYSNEFFGEADILFISHKLYVEILDMQEVYLHIFVQHDRTLLGCEIVVIHEADFEILASSHGQMQLISEHHVGTTDDIKLMKMPKSWETEEMDYSSPDPVPIHPEYITMPFYILDRYRKQFQPKPKIGQRIRDPRIGRRFGI</sequence>
<name>A0A333WFJ8_ACIBA</name>
<reference evidence="1 2" key="1">
    <citation type="submission" date="2018-07" db="EMBL/GenBank/DDBJ databases">
        <authorList>
            <consortium name="Pathogen Informatics"/>
        </authorList>
    </citation>
    <scope>NUCLEOTIDE SEQUENCE [LARGE SCALE GENOMIC DNA]</scope>
    <source>
        <strain evidence="1 2">4300STDY7045823</strain>
    </source>
</reference>